<accession>A0A1W6LPY3</accession>
<evidence type="ECO:0000313" key="5">
    <source>
        <dbReference type="EMBL" id="ARN57858.1"/>
    </source>
</evidence>
<dbReference type="SMART" id="SM00409">
    <property type="entry name" value="IG"/>
    <property type="match status" value="1"/>
</dbReference>
<dbReference type="AlphaFoldDB" id="A0A1W6LPY3"/>
<evidence type="ECO:0000256" key="3">
    <source>
        <dbReference type="SAM" id="SignalP"/>
    </source>
</evidence>
<dbReference type="SUPFAM" id="SSF49899">
    <property type="entry name" value="Concanavalin A-like lectins/glucanases"/>
    <property type="match status" value="1"/>
</dbReference>
<feature type="domain" description="Ig-like" evidence="4">
    <location>
        <begin position="171"/>
        <end position="277"/>
    </location>
</feature>
<dbReference type="InterPro" id="IPR013320">
    <property type="entry name" value="ConA-like_dom_sf"/>
</dbReference>
<dbReference type="SUPFAM" id="SSF48726">
    <property type="entry name" value="Immunoglobulin"/>
    <property type="match status" value="1"/>
</dbReference>
<feature type="signal peptide" evidence="3">
    <location>
        <begin position="1"/>
        <end position="20"/>
    </location>
</feature>
<organism evidence="5 6">
    <name type="scientific">Sedimentisphaera salicampi</name>
    <dbReference type="NCBI Taxonomy" id="1941349"/>
    <lineage>
        <taxon>Bacteria</taxon>
        <taxon>Pseudomonadati</taxon>
        <taxon>Planctomycetota</taxon>
        <taxon>Phycisphaerae</taxon>
        <taxon>Sedimentisphaerales</taxon>
        <taxon>Sedimentisphaeraceae</taxon>
        <taxon>Sedimentisphaera</taxon>
    </lineage>
</organism>
<dbReference type="CDD" id="cd00096">
    <property type="entry name" value="Ig"/>
    <property type="match status" value="1"/>
</dbReference>
<evidence type="ECO:0000256" key="1">
    <source>
        <dbReference type="ARBA" id="ARBA00022729"/>
    </source>
</evidence>
<dbReference type="PROSITE" id="PS50835">
    <property type="entry name" value="IG_LIKE"/>
    <property type="match status" value="1"/>
</dbReference>
<dbReference type="InterPro" id="IPR036179">
    <property type="entry name" value="Ig-like_dom_sf"/>
</dbReference>
<keyword evidence="1 3" id="KW-0732">Signal</keyword>
<dbReference type="SMART" id="SM00560">
    <property type="entry name" value="LamGL"/>
    <property type="match status" value="1"/>
</dbReference>
<feature type="chain" id="PRO_5013026570" description="Ig-like domain-containing protein" evidence="3">
    <location>
        <begin position="21"/>
        <end position="542"/>
    </location>
</feature>
<dbReference type="Gene3D" id="2.60.120.260">
    <property type="entry name" value="Galactose-binding domain-like"/>
    <property type="match status" value="1"/>
</dbReference>
<dbReference type="STRING" id="1941349.STSP1_02284"/>
<proteinExistence type="predicted"/>
<evidence type="ECO:0000256" key="2">
    <source>
        <dbReference type="ARBA" id="ARBA00023157"/>
    </source>
</evidence>
<name>A0A1W6LPY3_9BACT</name>
<sequence precursor="true">MKSLITIIIAITVLTAPVPAVELDLVNNNFDQGEEIRGELIFPDGWTGFNSVNRVHYCPNGNTWKPGYETVVSNLMYGWNDGCGITQNETVSGVTLPTIQPDKVYTMIARVKMDEDSSDAGVGLQLRDQDENSVIVEQDFFNTGTDWVIYELSFDAADVDYMHTAGHKLAPAVRNHGGNNWQMVDYVKLFEGEAVWIAQQPQDVLAEEGGDAVFSVSLNEPVSPVTYEWYSSPDKTVGDNDVFIESGSSELTLSNVQISDAGEYYYCVVSGSDFSITSDTAMLEVPRLMANWKLDSNLEDSSPNGWDGTAATTNFVSGGGIDGDCCQFTNDLNESIEIPGSSDAFNNYNLGLTVSFWQKYDSPNTDWETVISKSTGNSNGWEFATHKDYHAPLFGFRATGALNSEIDIADGQWHHVVGTFDGEDTVRLYVDGELDLENTGDLEVTDNITNVMIGQRNESGKENELGGYLDEIKVYNYDIGAEGALDLYNEYAASPKTLCILDYAQQYDVTGPEGEPDCLVDQNDLYVLLINWLEDNTYPQVD</sequence>
<dbReference type="Pfam" id="PF13385">
    <property type="entry name" value="Laminin_G_3"/>
    <property type="match status" value="1"/>
</dbReference>
<dbReference type="Proteomes" id="UP000193334">
    <property type="component" value="Chromosome"/>
</dbReference>
<dbReference type="InterPro" id="IPR003599">
    <property type="entry name" value="Ig_sub"/>
</dbReference>
<dbReference type="Gene3D" id="2.60.120.200">
    <property type="match status" value="1"/>
</dbReference>
<dbReference type="InterPro" id="IPR006558">
    <property type="entry name" value="LamG-like"/>
</dbReference>
<evidence type="ECO:0000313" key="6">
    <source>
        <dbReference type="Proteomes" id="UP000193334"/>
    </source>
</evidence>
<dbReference type="Gene3D" id="2.60.40.10">
    <property type="entry name" value="Immunoglobulins"/>
    <property type="match status" value="1"/>
</dbReference>
<reference evidence="6" key="1">
    <citation type="submission" date="2017-04" db="EMBL/GenBank/DDBJ databases">
        <title>Comparative genomics and description of representatives of a novel lineage of planctomycetes thriving in anoxic sediments.</title>
        <authorList>
            <person name="Spring S."/>
            <person name="Bunk B."/>
            <person name="Sproer C."/>
        </authorList>
    </citation>
    <scope>NUCLEOTIDE SEQUENCE [LARGE SCALE GENOMIC DNA]</scope>
    <source>
        <strain evidence="6">ST-PulAB-D4</strain>
    </source>
</reference>
<keyword evidence="6" id="KW-1185">Reference proteome</keyword>
<dbReference type="InterPro" id="IPR013783">
    <property type="entry name" value="Ig-like_fold"/>
</dbReference>
<evidence type="ECO:0000259" key="4">
    <source>
        <dbReference type="PROSITE" id="PS50835"/>
    </source>
</evidence>
<protein>
    <recommendedName>
        <fullName evidence="4">Ig-like domain-containing protein</fullName>
    </recommendedName>
</protein>
<dbReference type="InterPro" id="IPR007110">
    <property type="entry name" value="Ig-like_dom"/>
</dbReference>
<keyword evidence="2" id="KW-1015">Disulfide bond</keyword>
<gene>
    <name evidence="5" type="ORF">STSP1_02284</name>
</gene>
<dbReference type="EMBL" id="CP021023">
    <property type="protein sequence ID" value="ARN57858.1"/>
    <property type="molecule type" value="Genomic_DNA"/>
</dbReference>
<dbReference type="RefSeq" id="WP_085756475.1">
    <property type="nucleotide sequence ID" value="NZ_CP021023.1"/>
</dbReference>
<dbReference type="KEGG" id="pbp:STSP1_02284"/>